<keyword evidence="2" id="KW-0539">Nucleus</keyword>
<feature type="region of interest" description="Disordered" evidence="3">
    <location>
        <begin position="245"/>
        <end position="280"/>
    </location>
</feature>
<accession>A0AAV3NPK1</accession>
<dbReference type="GO" id="GO:0017053">
    <property type="term" value="C:transcription repressor complex"/>
    <property type="evidence" value="ECO:0007669"/>
    <property type="project" value="InterPro"/>
</dbReference>
<evidence type="ECO:0000259" key="4">
    <source>
        <dbReference type="SMART" id="SM01135"/>
    </source>
</evidence>
<evidence type="ECO:0000256" key="1">
    <source>
        <dbReference type="ARBA" id="ARBA00004123"/>
    </source>
</evidence>
<dbReference type="GO" id="GO:0005654">
    <property type="term" value="C:nucleoplasm"/>
    <property type="evidence" value="ECO:0007669"/>
    <property type="project" value="TreeGrafter"/>
</dbReference>
<sequence>MVDCGFARYKLVVLQHVGSDSEQESSDGSESCRKPSKRARGEVQPSASKVPESHVSSPPPNITNTYGILSLWKKKPSGGSRPRAVGKRTPRFPVSFSYENVRGEKYFSPNRQGLKMKGNNNEDEVAHEIALALAEASQRRGSPQASQTPNKITESIMSSPTRKSQRKYFDLEASRSKPASSDIDGEDLEGSTEADTGELSKGRTNLMESGNGSRLFQKERILSAKKLEVDENYENHLNEIKEACSGTEESQRLGAGRAKFETEVSDAKSSRSSLQGSRKRNKKILFSKDEESAVDALQTLADLSLMMPGAEEDESMMQVKDEFDDHMDESGSQEAIVRGHSRKKSSGKLRTSQTISRVELASPRTSKPGKISVQNNAELEGQLESNQSTLRRKKKKGIASKTRKSEVHVEDDQNEPRELEVRDVGKNWNKMRRPSQSTSPTVVKMLDDSVCNGPRREGSDSAQSSVQPFAVNQANLSTKIRSRRKSDLKVPQMLKEPKLGEKIVGDQINDHLNSLHDKAFGLKKILSNCLLNERAQKWCMYEWFYSAIDYPWFAKREFVEYLYHVGLGHVPRLTRVEWGVIRSSLGKPRRFSEHFLKEEKQKLNQYRESVRTHYTELRDGIRDGLPTDLAKPLSVGQRVIAIHPKTRELHDGSVLTVDRSRCRVQFDRPELGVEFVKDIHCMPLNPIENMPASLARHTVVVDKFFENLNELNLNGQVKEYIKCPPREALENVNGLSHLSPAAYGMGVLNQRKVGAADSITQDRVGVAESVANQHTSSPHPNAQAQIHAKEADVQALAELTRALDKKEAVVLELRRMNDDVSENQKDGNTSLQDSEPFKKQYAAVLVQLHEANEQVSSAIYCLRQRNTYQGHIPAALVKQNVNHMDQAGLINSFELVTGQSHESGSNIKEIIESSKTKARTMVDVAIQAMCALKVDENTVEKTEEAVDYVNDQITLDDSCMPTAPETKSRNVSDEKETEIPSELISQCVATLLMIQKCTEREFPPADVAQILDSAITGLQPCCSMNLSAYAEIQKCMGIIRNQILALIPT</sequence>
<reference evidence="5 6" key="1">
    <citation type="submission" date="2024-01" db="EMBL/GenBank/DDBJ databases">
        <title>The complete chloroplast genome sequence of Lithospermum erythrorhizon: insights into the phylogenetic relationship among Boraginaceae species and the maternal lineages of purple gromwells.</title>
        <authorList>
            <person name="Okada T."/>
            <person name="Watanabe K."/>
        </authorList>
    </citation>
    <scope>NUCLEOTIDE SEQUENCE [LARGE SCALE GENOMIC DNA]</scope>
</reference>
<keyword evidence="6" id="KW-1185">Reference proteome</keyword>
<dbReference type="GO" id="GO:0003677">
    <property type="term" value="F:DNA binding"/>
    <property type="evidence" value="ECO:0007669"/>
    <property type="project" value="TreeGrafter"/>
</dbReference>
<dbReference type="EMBL" id="BAABME010000223">
    <property type="protein sequence ID" value="GAA0140848.1"/>
    <property type="molecule type" value="Genomic_DNA"/>
</dbReference>
<dbReference type="Proteomes" id="UP001454036">
    <property type="component" value="Unassembled WGS sequence"/>
</dbReference>
<feature type="compositionally biased region" description="Basic and acidic residues" evidence="3">
    <location>
        <begin position="258"/>
        <end position="269"/>
    </location>
</feature>
<feature type="region of interest" description="Disordered" evidence="3">
    <location>
        <begin position="449"/>
        <end position="468"/>
    </location>
</feature>
<organism evidence="5 6">
    <name type="scientific">Lithospermum erythrorhizon</name>
    <name type="common">Purple gromwell</name>
    <name type="synonym">Lithospermum officinale var. erythrorhizon</name>
    <dbReference type="NCBI Taxonomy" id="34254"/>
    <lineage>
        <taxon>Eukaryota</taxon>
        <taxon>Viridiplantae</taxon>
        <taxon>Streptophyta</taxon>
        <taxon>Embryophyta</taxon>
        <taxon>Tracheophyta</taxon>
        <taxon>Spermatophyta</taxon>
        <taxon>Magnoliopsida</taxon>
        <taxon>eudicotyledons</taxon>
        <taxon>Gunneridae</taxon>
        <taxon>Pentapetalae</taxon>
        <taxon>asterids</taxon>
        <taxon>lamiids</taxon>
        <taxon>Boraginales</taxon>
        <taxon>Boraginaceae</taxon>
        <taxon>Boraginoideae</taxon>
        <taxon>Lithospermeae</taxon>
        <taxon>Lithospermum</taxon>
    </lineage>
</organism>
<dbReference type="Pfam" id="PF06584">
    <property type="entry name" value="DIRP"/>
    <property type="match status" value="1"/>
</dbReference>
<comment type="subcellular location">
    <subcellularLocation>
        <location evidence="1">Nucleus</location>
    </subcellularLocation>
</comment>
<dbReference type="InterPro" id="IPR033471">
    <property type="entry name" value="DIRP"/>
</dbReference>
<evidence type="ECO:0000313" key="5">
    <source>
        <dbReference type="EMBL" id="GAA0140848.1"/>
    </source>
</evidence>
<comment type="caution">
    <text evidence="5">The sequence shown here is derived from an EMBL/GenBank/DDBJ whole genome shotgun (WGS) entry which is preliminary data.</text>
</comment>
<gene>
    <name evidence="5" type="ORF">LIER_02122</name>
</gene>
<feature type="compositionally biased region" description="Acidic residues" evidence="3">
    <location>
        <begin position="183"/>
        <end position="196"/>
    </location>
</feature>
<name>A0AAV3NPK1_LITER</name>
<dbReference type="AlphaFoldDB" id="A0AAV3NPK1"/>
<proteinExistence type="predicted"/>
<dbReference type="GO" id="GO:0006351">
    <property type="term" value="P:DNA-templated transcription"/>
    <property type="evidence" value="ECO:0007669"/>
    <property type="project" value="InterPro"/>
</dbReference>
<dbReference type="InterPro" id="IPR010561">
    <property type="entry name" value="LIN-9/ALY1"/>
</dbReference>
<protein>
    <submittedName>
        <fullName evidence="5">DNA metabolism protein</fullName>
    </submittedName>
</protein>
<evidence type="ECO:0000256" key="3">
    <source>
        <dbReference type="SAM" id="MobiDB-lite"/>
    </source>
</evidence>
<dbReference type="PANTHER" id="PTHR21689:SF2">
    <property type="entry name" value="PROTEIN LIN-9 HOMOLOG"/>
    <property type="match status" value="1"/>
</dbReference>
<feature type="domain" description="DIRP" evidence="4">
    <location>
        <begin position="544"/>
        <end position="645"/>
    </location>
</feature>
<dbReference type="GO" id="GO:0006357">
    <property type="term" value="P:regulation of transcription by RNA polymerase II"/>
    <property type="evidence" value="ECO:0007669"/>
    <property type="project" value="TreeGrafter"/>
</dbReference>
<dbReference type="GO" id="GO:0051726">
    <property type="term" value="P:regulation of cell cycle"/>
    <property type="evidence" value="ECO:0007669"/>
    <property type="project" value="TreeGrafter"/>
</dbReference>
<feature type="region of interest" description="Disordered" evidence="3">
    <location>
        <begin position="333"/>
        <end position="417"/>
    </location>
</feature>
<dbReference type="SMART" id="SM01135">
    <property type="entry name" value="DIRP"/>
    <property type="match status" value="1"/>
</dbReference>
<feature type="compositionally biased region" description="Basic residues" evidence="3">
    <location>
        <begin position="390"/>
        <end position="402"/>
    </location>
</feature>
<feature type="compositionally biased region" description="Polar residues" evidence="3">
    <location>
        <begin position="372"/>
        <end position="389"/>
    </location>
</feature>
<feature type="region of interest" description="Disordered" evidence="3">
    <location>
        <begin position="135"/>
        <end position="210"/>
    </location>
</feature>
<feature type="compositionally biased region" description="Polar residues" evidence="3">
    <location>
        <begin position="139"/>
        <end position="162"/>
    </location>
</feature>
<feature type="compositionally biased region" description="Basic and acidic residues" evidence="3">
    <location>
        <begin position="403"/>
        <end position="417"/>
    </location>
</feature>
<evidence type="ECO:0000256" key="2">
    <source>
        <dbReference type="ARBA" id="ARBA00023242"/>
    </source>
</evidence>
<feature type="region of interest" description="Disordered" evidence="3">
    <location>
        <begin position="18"/>
        <end position="67"/>
    </location>
</feature>
<dbReference type="PANTHER" id="PTHR21689">
    <property type="entry name" value="LIN-9"/>
    <property type="match status" value="1"/>
</dbReference>
<evidence type="ECO:0000313" key="6">
    <source>
        <dbReference type="Proteomes" id="UP001454036"/>
    </source>
</evidence>